<keyword evidence="5 6" id="KW-0482">Metalloprotease</keyword>
<comment type="similarity">
    <text evidence="6">Belongs to the peptidase M48 family.</text>
</comment>
<evidence type="ECO:0000256" key="8">
    <source>
        <dbReference type="SAM" id="SignalP"/>
    </source>
</evidence>
<comment type="cofactor">
    <cofactor evidence="6">
        <name>Zn(2+)</name>
        <dbReference type="ChEBI" id="CHEBI:29105"/>
    </cofactor>
    <text evidence="6">Binds 1 zinc ion per subunit.</text>
</comment>
<keyword evidence="7" id="KW-0472">Membrane</keyword>
<evidence type="ECO:0000256" key="4">
    <source>
        <dbReference type="ARBA" id="ARBA00022833"/>
    </source>
</evidence>
<organism evidence="10 11">
    <name type="scientific">Streptomyces thinghirensis</name>
    <dbReference type="NCBI Taxonomy" id="551547"/>
    <lineage>
        <taxon>Bacteria</taxon>
        <taxon>Bacillati</taxon>
        <taxon>Actinomycetota</taxon>
        <taxon>Actinomycetes</taxon>
        <taxon>Kitasatosporales</taxon>
        <taxon>Streptomycetaceae</taxon>
        <taxon>Streptomyces</taxon>
    </lineage>
</organism>
<feature type="chain" id="PRO_5045472289" description="Peptidase M48 domain-containing protein" evidence="8">
    <location>
        <begin position="20"/>
        <end position="295"/>
    </location>
</feature>
<keyword evidence="3 6" id="KW-0378">Hydrolase</keyword>
<keyword evidence="2" id="KW-0479">Metal-binding</keyword>
<comment type="caution">
    <text evidence="10">The sequence shown here is derived from an EMBL/GenBank/DDBJ whole genome shotgun (WGS) entry which is preliminary data.</text>
</comment>
<dbReference type="EMBL" id="BAABJR010000024">
    <property type="protein sequence ID" value="GAA5216126.1"/>
    <property type="molecule type" value="Genomic_DNA"/>
</dbReference>
<gene>
    <name evidence="10" type="ORF">GCM10023323_67940</name>
</gene>
<feature type="transmembrane region" description="Helical" evidence="7">
    <location>
        <begin position="261"/>
        <end position="294"/>
    </location>
</feature>
<keyword evidence="1 6" id="KW-0645">Protease</keyword>
<dbReference type="Gene3D" id="3.30.2010.10">
    <property type="entry name" value="Metalloproteases ('zincins'), catalytic domain"/>
    <property type="match status" value="1"/>
</dbReference>
<feature type="transmembrane region" description="Helical" evidence="7">
    <location>
        <begin position="35"/>
        <end position="57"/>
    </location>
</feature>
<evidence type="ECO:0000256" key="1">
    <source>
        <dbReference type="ARBA" id="ARBA00022670"/>
    </source>
</evidence>
<evidence type="ECO:0000256" key="6">
    <source>
        <dbReference type="RuleBase" id="RU003983"/>
    </source>
</evidence>
<evidence type="ECO:0000313" key="10">
    <source>
        <dbReference type="EMBL" id="GAA5216126.1"/>
    </source>
</evidence>
<keyword evidence="11" id="KW-1185">Reference proteome</keyword>
<keyword evidence="8" id="KW-0732">Signal</keyword>
<evidence type="ECO:0000313" key="11">
    <source>
        <dbReference type="Proteomes" id="UP001499878"/>
    </source>
</evidence>
<feature type="domain" description="Peptidase M48" evidence="9">
    <location>
        <begin position="122"/>
        <end position="179"/>
    </location>
</feature>
<dbReference type="InterPro" id="IPR001915">
    <property type="entry name" value="Peptidase_M48"/>
</dbReference>
<dbReference type="Proteomes" id="UP001499878">
    <property type="component" value="Unassembled WGS sequence"/>
</dbReference>
<evidence type="ECO:0000256" key="2">
    <source>
        <dbReference type="ARBA" id="ARBA00022723"/>
    </source>
</evidence>
<dbReference type="Pfam" id="PF01435">
    <property type="entry name" value="Peptidase_M48"/>
    <property type="match status" value="1"/>
</dbReference>
<sequence>MDALCFVLLSVLLVAVASAAVTHTRWPYRAPCAALALWLAACLGALSGLLMATYGVVVHFEGIAEHETLRIPFDLTAVVLAWMFVARVIRAYSRLHRQSSKRRERHLTLLSLFGRADAQIPAVILPSRQPLAYSVPGPDGGHAVLSDVVLAEFSDEEVDSVLAHEQAHLRQRHHLLTQFADAFCAGLPKRRFTVRFAERFHGLIEMRADCAARVQCGRHVTASALARMAYDKSPQPDIASDCPVAARRRHLLFNERCCNSLAASAAFCMACAVAVAPAVLTALGVLAAACTWICR</sequence>
<accession>A0ABP9TED8</accession>
<keyword evidence="7" id="KW-0812">Transmembrane</keyword>
<dbReference type="CDD" id="cd07326">
    <property type="entry name" value="M56_BlaR1_MecR1_like"/>
    <property type="match status" value="1"/>
</dbReference>
<keyword evidence="4 6" id="KW-0862">Zinc</keyword>
<proteinExistence type="inferred from homology"/>
<evidence type="ECO:0000256" key="3">
    <source>
        <dbReference type="ARBA" id="ARBA00022801"/>
    </source>
</evidence>
<feature type="signal peptide" evidence="8">
    <location>
        <begin position="1"/>
        <end position="19"/>
    </location>
</feature>
<protein>
    <recommendedName>
        <fullName evidence="9">Peptidase M48 domain-containing protein</fullName>
    </recommendedName>
</protein>
<evidence type="ECO:0000256" key="5">
    <source>
        <dbReference type="ARBA" id="ARBA00023049"/>
    </source>
</evidence>
<reference evidence="11" key="1">
    <citation type="journal article" date="2019" name="Int. J. Syst. Evol. Microbiol.">
        <title>The Global Catalogue of Microorganisms (GCM) 10K type strain sequencing project: providing services to taxonomists for standard genome sequencing and annotation.</title>
        <authorList>
            <consortium name="The Broad Institute Genomics Platform"/>
            <consortium name="The Broad Institute Genome Sequencing Center for Infectious Disease"/>
            <person name="Wu L."/>
            <person name="Ma J."/>
        </authorList>
    </citation>
    <scope>NUCLEOTIDE SEQUENCE [LARGE SCALE GENOMIC DNA]</scope>
    <source>
        <strain evidence="11">JCM 18306</strain>
    </source>
</reference>
<evidence type="ECO:0000256" key="7">
    <source>
        <dbReference type="SAM" id="Phobius"/>
    </source>
</evidence>
<name>A0ABP9TED8_9ACTN</name>
<keyword evidence="7" id="KW-1133">Transmembrane helix</keyword>
<evidence type="ECO:0000259" key="9">
    <source>
        <dbReference type="Pfam" id="PF01435"/>
    </source>
</evidence>
<feature type="transmembrane region" description="Helical" evidence="7">
    <location>
        <begin position="69"/>
        <end position="89"/>
    </location>
</feature>